<dbReference type="InterPro" id="IPR057825">
    <property type="entry name" value="WWE_SEC23-DDH2"/>
</dbReference>
<dbReference type="GO" id="GO:0004620">
    <property type="term" value="F:phospholipase activity"/>
    <property type="evidence" value="ECO:0007669"/>
    <property type="project" value="TreeGrafter"/>
</dbReference>
<comment type="similarity">
    <text evidence="1">Belongs to the PA-PLA1 family.</text>
</comment>
<dbReference type="InterPro" id="IPR004177">
    <property type="entry name" value="DDHD_dom"/>
</dbReference>
<dbReference type="SMART" id="SM00454">
    <property type="entry name" value="SAM"/>
    <property type="match status" value="1"/>
</dbReference>
<reference evidence="5" key="2">
    <citation type="submission" date="2025-09" db="UniProtKB">
        <authorList>
            <consortium name="Ensembl"/>
        </authorList>
    </citation>
    <scope>IDENTIFICATION</scope>
</reference>
<dbReference type="GO" id="GO:0046872">
    <property type="term" value="F:metal ion binding"/>
    <property type="evidence" value="ECO:0007669"/>
    <property type="project" value="InterPro"/>
</dbReference>
<dbReference type="Pfam" id="PF02862">
    <property type="entry name" value="DDHD"/>
    <property type="match status" value="1"/>
</dbReference>
<dbReference type="InterPro" id="IPR013761">
    <property type="entry name" value="SAM/pointed_sf"/>
</dbReference>
<dbReference type="PANTHER" id="PTHR23509">
    <property type="entry name" value="PA-PL1 PHOSPHOLIPASE FAMILY"/>
    <property type="match status" value="1"/>
</dbReference>
<dbReference type="Gene3D" id="1.10.150.50">
    <property type="entry name" value="Transcription Factor, Ets-1"/>
    <property type="match status" value="1"/>
</dbReference>
<protein>
    <submittedName>
        <fullName evidence="5">DDHD domain containing 2</fullName>
    </submittedName>
</protein>
<feature type="region of interest" description="Disordered" evidence="2">
    <location>
        <begin position="1"/>
        <end position="21"/>
    </location>
</feature>
<dbReference type="Proteomes" id="UP000694543">
    <property type="component" value="Unplaced"/>
</dbReference>
<evidence type="ECO:0000256" key="1">
    <source>
        <dbReference type="ARBA" id="ARBA00038464"/>
    </source>
</evidence>
<keyword evidence="6" id="KW-1185">Reference proteome</keyword>
<dbReference type="Ensembl" id="ENSCPIT00010018612.1">
    <property type="protein sequence ID" value="ENSCPIP00010015616.1"/>
    <property type="gene ID" value="ENSCPIG00010012443.1"/>
</dbReference>
<dbReference type="PANTHER" id="PTHR23509:SF7">
    <property type="entry name" value="PHOSPHOLIPASE DDHD2"/>
    <property type="match status" value="1"/>
</dbReference>
<organism evidence="5 6">
    <name type="scientific">Chrysolophus pictus</name>
    <name type="common">Golden pheasant</name>
    <name type="synonym">Phasianus pictus</name>
    <dbReference type="NCBI Taxonomy" id="9089"/>
    <lineage>
        <taxon>Eukaryota</taxon>
        <taxon>Metazoa</taxon>
        <taxon>Chordata</taxon>
        <taxon>Craniata</taxon>
        <taxon>Vertebrata</taxon>
        <taxon>Euteleostomi</taxon>
        <taxon>Archelosauria</taxon>
        <taxon>Archosauria</taxon>
        <taxon>Dinosauria</taxon>
        <taxon>Saurischia</taxon>
        <taxon>Theropoda</taxon>
        <taxon>Coelurosauria</taxon>
        <taxon>Aves</taxon>
        <taxon>Neognathae</taxon>
        <taxon>Galloanserae</taxon>
        <taxon>Galliformes</taxon>
        <taxon>Phasianidae</taxon>
        <taxon>Phasianinae</taxon>
        <taxon>Chrysolophus</taxon>
    </lineage>
</organism>
<evidence type="ECO:0000259" key="4">
    <source>
        <dbReference type="PROSITE" id="PS51043"/>
    </source>
</evidence>
<dbReference type="Pfam" id="PF00536">
    <property type="entry name" value="SAM_1"/>
    <property type="match status" value="1"/>
</dbReference>
<dbReference type="InterPro" id="IPR001660">
    <property type="entry name" value="SAM"/>
</dbReference>
<dbReference type="AlphaFoldDB" id="A0A8C3LUM3"/>
<dbReference type="Pfam" id="PF23464">
    <property type="entry name" value="WWE_3"/>
    <property type="match status" value="1"/>
</dbReference>
<evidence type="ECO:0000259" key="3">
    <source>
        <dbReference type="PROSITE" id="PS50918"/>
    </source>
</evidence>
<reference evidence="5" key="1">
    <citation type="submission" date="2025-08" db="UniProtKB">
        <authorList>
            <consortium name="Ensembl"/>
        </authorList>
    </citation>
    <scope>IDENTIFICATION</scope>
</reference>
<proteinExistence type="inferred from homology"/>
<name>A0A8C3LUM3_CHRPC</name>
<feature type="region of interest" description="Disordered" evidence="2">
    <location>
        <begin position="604"/>
        <end position="642"/>
    </location>
</feature>
<evidence type="ECO:0000313" key="5">
    <source>
        <dbReference type="Ensembl" id="ENSCPIP00010015616.1"/>
    </source>
</evidence>
<evidence type="ECO:0000256" key="2">
    <source>
        <dbReference type="SAM" id="MobiDB-lite"/>
    </source>
</evidence>
<feature type="domain" description="DDHD" evidence="4">
    <location>
        <begin position="490"/>
        <end position="693"/>
    </location>
</feature>
<dbReference type="InterPro" id="IPR058055">
    <property type="entry name" value="PA-PLA1"/>
</dbReference>
<dbReference type="GO" id="GO:0004806">
    <property type="term" value="F:triacylglycerol lipase activity"/>
    <property type="evidence" value="ECO:0007669"/>
    <property type="project" value="TreeGrafter"/>
</dbReference>
<dbReference type="SUPFAM" id="SSF47769">
    <property type="entry name" value="SAM/Pointed domain"/>
    <property type="match status" value="1"/>
</dbReference>
<sequence length="707" mass="80013">MSVMSAQEQNPTVPSRTAPEAAEWDAGNGYEAVAPHWFYCKVTGGRERWLPFSIQDSERLEEAHGAGKDKGDVVVPTSGGRYDVHLKQRQRLAVFWEEEVSEVRRCTWFYKGDKDNKYVPYSESFSQELEEAYMIAVTLDEWKKKLESPSREVIILHNPKLMVHYHPVATSDDWGSTPTEQGRPRTVKRGVENIAAEIPNGEPLQIDHLVFVVHGIGPACDIRFRSIVQCVNDFRSVSLSMLQAHFRKAQEQQQIGRVEFLPVNWHSSLHSTGVDVDLERITLPSISRLRHFINDTILDAFFYNSSTYCQTILDTVASEMNRLYLLFLQRNPDFKGGVSIAGHSLGSLILFDLLTNQKAAPEDEHSREVRALQLSTAEVKEILKKLDLSEYCPAFEKEKIDGEALFLCGEKNLEEMGIPLGPRMKLLHYISSRREISTILQDLPSLGLLLCVLQDTKEHSTARQHSTTASRDGPYPDISLGQVSANYPQLLYKPTIFFAFGSPIGMFLTVRGVKRINPDYSLPTCKGFFNIFHPFDPVAYRIEPMIVPDLEFEPMLLPHHKGRKRMHLELKEGLTRMSVDLKNNLLGSLRVAWQSFTRAPLAAVEGTSSEGEAETEESTEKQPDPKPEEAPAPAKEDPSLINVGKLNRGNRIDYVLQEKPIESFNEYLFALQGHLCYWESEDTVLLVLKEIYQTIGVTLDQPLPGSQ</sequence>
<accession>A0A8C3LUM3</accession>
<feature type="domain" description="WWE" evidence="3">
    <location>
        <begin position="23"/>
        <end position="105"/>
    </location>
</feature>
<dbReference type="Pfam" id="PF02825">
    <property type="entry name" value="WWE"/>
    <property type="match status" value="1"/>
</dbReference>
<dbReference type="PROSITE" id="PS51043">
    <property type="entry name" value="DDHD"/>
    <property type="match status" value="1"/>
</dbReference>
<dbReference type="InterPro" id="IPR004170">
    <property type="entry name" value="WWE_dom"/>
</dbReference>
<dbReference type="GO" id="GO:0030134">
    <property type="term" value="C:COPII-coated ER to Golgi transport vesicle"/>
    <property type="evidence" value="ECO:0007669"/>
    <property type="project" value="TreeGrafter"/>
</dbReference>
<dbReference type="PROSITE" id="PS50918">
    <property type="entry name" value="WWE"/>
    <property type="match status" value="1"/>
</dbReference>
<feature type="compositionally biased region" description="Polar residues" evidence="2">
    <location>
        <begin position="1"/>
        <end position="15"/>
    </location>
</feature>
<feature type="compositionally biased region" description="Basic and acidic residues" evidence="2">
    <location>
        <begin position="618"/>
        <end position="638"/>
    </location>
</feature>
<evidence type="ECO:0000313" key="6">
    <source>
        <dbReference type="Proteomes" id="UP000694543"/>
    </source>
</evidence>
<dbReference type="SMART" id="SM01127">
    <property type="entry name" value="DDHD"/>
    <property type="match status" value="1"/>
</dbReference>